<keyword evidence="2" id="KW-1185">Reference proteome</keyword>
<sequence length="789" mass="93248">MSNTNDAPSTPIEKIVETPPKDYISKSLVSRQSPSTDQISFEKILERVVVDNSFIWHENRQHTEYIIQRLKEKRVLFIRAPESYWLRHAALRLATVLNSSINRLWPNCDGVYRLNGTEKFAFSCWEKQEFEKTKLIIVPRKHTAEYLDRLLNTDWDTAHHTWLSSLHKANICLVIPVPNNEGFNNYFNTAEDLLRTEYAVWDLQVISLELTRLHYNQGLSFYEELKITSSYNACNINSLLRHLAAIGEADNGFDEFKIQVTDAIVNYNKVRDEDEQHIIQLLKEKDSLKVIIIFIAAFFENITIGDFQLLVTLMIGNREIPPAHKDENRPASVKLYKDIWSDFLQVEIYREDCRLQTFVENNITYVRFRSNDLAGRIQQYFLTENRMMFSLLYKDLSSNDILFNNSLSKDFYPSLVKVILTNASQNITDHDELWLVDLLRKQAIVMHANASNADSVNDILDAVHPDIVARYVEFVQQRLVLLMQHMLMRKEEKFTHIINEFFRLLLDNLDKKDLAIKLAIRLYNELKDREKFSATQVFTYFRQALNESEEEERFLIYDQMHYNFDKQDMYQKTDAWIKDPIDQKLNKHSRQYAWLFRLDYCILSFHEYITKGADAEDRYNLYTPTLEGEPFTRSFIQLLEDICNKECLESWYELLNFKQLFLGRFKILESIITGEQQLIGRDEEKMCTVITLAADIYENWFYIISTCNTDETLRASKQQEFGKELRNVLSKDHLVEIKSYWLEKNDDIYEKTILSLGKIPGNIREDKIRFEKLKTRREKLKDLLVNVNA</sequence>
<dbReference type="AlphaFoldDB" id="A0A3E1P3B0"/>
<accession>A0A3E1P3B0</accession>
<dbReference type="RefSeq" id="WP_116854251.1">
    <property type="nucleotide sequence ID" value="NZ_QTJV01000004.1"/>
</dbReference>
<organism evidence="1 2">
    <name type="scientific">Chitinophaga silvisoli</name>
    <dbReference type="NCBI Taxonomy" id="2291814"/>
    <lineage>
        <taxon>Bacteria</taxon>
        <taxon>Pseudomonadati</taxon>
        <taxon>Bacteroidota</taxon>
        <taxon>Chitinophagia</taxon>
        <taxon>Chitinophagales</taxon>
        <taxon>Chitinophagaceae</taxon>
        <taxon>Chitinophaga</taxon>
    </lineage>
</organism>
<name>A0A3E1P3B0_9BACT</name>
<gene>
    <name evidence="1" type="ORF">DXN04_15500</name>
</gene>
<evidence type="ECO:0000313" key="2">
    <source>
        <dbReference type="Proteomes" id="UP000261174"/>
    </source>
</evidence>
<reference evidence="1 2" key="1">
    <citation type="submission" date="2018-08" db="EMBL/GenBank/DDBJ databases">
        <title>Chitinophaga sp. K20C18050901, a novel bacterium isolated from forest soil.</title>
        <authorList>
            <person name="Wang C."/>
        </authorList>
    </citation>
    <scope>NUCLEOTIDE SEQUENCE [LARGE SCALE GENOMIC DNA]</scope>
    <source>
        <strain evidence="1 2">K20C18050901</strain>
    </source>
</reference>
<proteinExistence type="predicted"/>
<protein>
    <submittedName>
        <fullName evidence="1">Uncharacterized protein</fullName>
    </submittedName>
</protein>
<dbReference type="EMBL" id="QTJV01000004">
    <property type="protein sequence ID" value="RFM34669.1"/>
    <property type="molecule type" value="Genomic_DNA"/>
</dbReference>
<comment type="caution">
    <text evidence="1">The sequence shown here is derived from an EMBL/GenBank/DDBJ whole genome shotgun (WGS) entry which is preliminary data.</text>
</comment>
<evidence type="ECO:0000313" key="1">
    <source>
        <dbReference type="EMBL" id="RFM34669.1"/>
    </source>
</evidence>
<dbReference type="Proteomes" id="UP000261174">
    <property type="component" value="Unassembled WGS sequence"/>
</dbReference>